<name>A0A4R4QHS1_9ACTN</name>
<keyword evidence="5 7" id="KW-1133">Transmembrane helix</keyword>
<evidence type="ECO:0000256" key="1">
    <source>
        <dbReference type="ARBA" id="ARBA00004651"/>
    </source>
</evidence>
<keyword evidence="10" id="KW-1185">Reference proteome</keyword>
<dbReference type="EMBL" id="SMKA01000003">
    <property type="protein sequence ID" value="TDC35291.1"/>
    <property type="molecule type" value="Genomic_DNA"/>
</dbReference>
<dbReference type="Proteomes" id="UP000295075">
    <property type="component" value="Unassembled WGS sequence"/>
</dbReference>
<reference evidence="9 10" key="1">
    <citation type="submission" date="2019-03" db="EMBL/GenBank/DDBJ databases">
        <title>Draft genome sequences of novel Actinobacteria.</title>
        <authorList>
            <person name="Sahin N."/>
            <person name="Ay H."/>
            <person name="Saygin H."/>
        </authorList>
    </citation>
    <scope>NUCLEOTIDE SEQUENCE [LARGE SCALE GENOMIC DNA]</scope>
    <source>
        <strain evidence="9 10">JCM 30547</strain>
    </source>
</reference>
<feature type="transmembrane region" description="Helical" evidence="7">
    <location>
        <begin position="356"/>
        <end position="375"/>
    </location>
</feature>
<feature type="transmembrane region" description="Helical" evidence="7">
    <location>
        <begin position="222"/>
        <end position="248"/>
    </location>
</feature>
<evidence type="ECO:0000256" key="5">
    <source>
        <dbReference type="ARBA" id="ARBA00022989"/>
    </source>
</evidence>
<feature type="transmembrane region" description="Helical" evidence="7">
    <location>
        <begin position="61"/>
        <end position="79"/>
    </location>
</feature>
<accession>A0A4R4QHS1</accession>
<comment type="subcellular location">
    <subcellularLocation>
        <location evidence="1">Cell membrane</location>
        <topology evidence="1">Multi-pass membrane protein</topology>
    </subcellularLocation>
</comment>
<dbReference type="Pfam" id="PF07690">
    <property type="entry name" value="MFS_1"/>
    <property type="match status" value="1"/>
</dbReference>
<dbReference type="PANTHER" id="PTHR23517:SF2">
    <property type="entry name" value="MULTIDRUG RESISTANCE PROTEIN MDTH"/>
    <property type="match status" value="1"/>
</dbReference>
<dbReference type="GO" id="GO:0022857">
    <property type="term" value="F:transmembrane transporter activity"/>
    <property type="evidence" value="ECO:0007669"/>
    <property type="project" value="InterPro"/>
</dbReference>
<proteinExistence type="predicted"/>
<dbReference type="GO" id="GO:0005886">
    <property type="term" value="C:plasma membrane"/>
    <property type="evidence" value="ECO:0007669"/>
    <property type="project" value="UniProtKB-SubCell"/>
</dbReference>
<feature type="transmembrane region" description="Helical" evidence="7">
    <location>
        <begin position="180"/>
        <end position="201"/>
    </location>
</feature>
<feature type="transmembrane region" description="Helical" evidence="7">
    <location>
        <begin position="156"/>
        <end position="174"/>
    </location>
</feature>
<feature type="transmembrane region" description="Helical" evidence="7">
    <location>
        <begin position="260"/>
        <end position="280"/>
    </location>
</feature>
<dbReference type="OrthoDB" id="3865324at2"/>
<dbReference type="PANTHER" id="PTHR23517">
    <property type="entry name" value="RESISTANCE PROTEIN MDTM, PUTATIVE-RELATED-RELATED"/>
    <property type="match status" value="1"/>
</dbReference>
<feature type="transmembrane region" description="Helical" evidence="7">
    <location>
        <begin position="292"/>
        <end position="310"/>
    </location>
</feature>
<dbReference type="InterPro" id="IPR020846">
    <property type="entry name" value="MFS_dom"/>
</dbReference>
<feature type="transmembrane region" description="Helical" evidence="7">
    <location>
        <begin position="24"/>
        <end position="49"/>
    </location>
</feature>
<gene>
    <name evidence="9" type="ORF">E1261_01810</name>
</gene>
<feature type="transmembrane region" description="Helical" evidence="7">
    <location>
        <begin position="387"/>
        <end position="408"/>
    </location>
</feature>
<feature type="transmembrane region" description="Helical" evidence="7">
    <location>
        <begin position="316"/>
        <end position="335"/>
    </location>
</feature>
<keyword evidence="4 7" id="KW-0812">Transmembrane</keyword>
<dbReference type="PROSITE" id="PS50850">
    <property type="entry name" value="MFS"/>
    <property type="match status" value="1"/>
</dbReference>
<keyword evidence="6 7" id="KW-0472">Membrane</keyword>
<evidence type="ECO:0000256" key="3">
    <source>
        <dbReference type="ARBA" id="ARBA00022475"/>
    </source>
</evidence>
<dbReference type="InterPro" id="IPR011701">
    <property type="entry name" value="MFS"/>
</dbReference>
<sequence>MTEPNPSQPSQRERLREFVRKSRAVQIIIAGYLVSSVGFGLYMSGSALYFVQSVGLSARQVGIGLAVAGGAGILLAVPIGQLSDRFGARNITLWLTGAQVALLIGATQVRAFGGFLIVIVLLGIAESGANVSRGALVASVVDRGDRVRLNAITRSLFNIGFMTGVALAGIAIGVGTRSAYLWVIVGNALTTTFGLVLYLFFPKGTVRPRRRRRWGLPQGLRDLPFLAVAQVSKLTSISDSLITVGIPLWIVAHTQAPPALAAWLIIINTAIVAVLQTTAARPSETLRGASRSLVASFALLVVACIVLSTTSALGPVWVIAGLVVVFLLLTGGEMLGSAASWAMRYELAPADAQGEYGGVSALGAIVPTALGPLLVTQLPDRAGGPGWLVLAAVFVVGLVLAVPVVRWAEKSRPWLQPPTTGSGG</sequence>
<organism evidence="9 10">
    <name type="scientific">Kribbella albertanoniae</name>
    <dbReference type="NCBI Taxonomy" id="1266829"/>
    <lineage>
        <taxon>Bacteria</taxon>
        <taxon>Bacillati</taxon>
        <taxon>Actinomycetota</taxon>
        <taxon>Actinomycetes</taxon>
        <taxon>Propionibacteriales</taxon>
        <taxon>Kribbellaceae</taxon>
        <taxon>Kribbella</taxon>
    </lineage>
</organism>
<dbReference type="InterPro" id="IPR036259">
    <property type="entry name" value="MFS_trans_sf"/>
</dbReference>
<protein>
    <submittedName>
        <fullName evidence="9">MFS transporter</fullName>
    </submittedName>
</protein>
<evidence type="ECO:0000313" key="10">
    <source>
        <dbReference type="Proteomes" id="UP000295075"/>
    </source>
</evidence>
<keyword evidence="3" id="KW-1003">Cell membrane</keyword>
<dbReference type="Gene3D" id="1.20.1250.20">
    <property type="entry name" value="MFS general substrate transporter like domains"/>
    <property type="match status" value="1"/>
</dbReference>
<dbReference type="RefSeq" id="WP_132400710.1">
    <property type="nucleotide sequence ID" value="NZ_SMKA01000003.1"/>
</dbReference>
<evidence type="ECO:0000313" key="9">
    <source>
        <dbReference type="EMBL" id="TDC35291.1"/>
    </source>
</evidence>
<evidence type="ECO:0000256" key="6">
    <source>
        <dbReference type="ARBA" id="ARBA00023136"/>
    </source>
</evidence>
<dbReference type="InterPro" id="IPR050171">
    <property type="entry name" value="MFS_Transporters"/>
</dbReference>
<dbReference type="SUPFAM" id="SSF103473">
    <property type="entry name" value="MFS general substrate transporter"/>
    <property type="match status" value="1"/>
</dbReference>
<comment type="caution">
    <text evidence="9">The sequence shown here is derived from an EMBL/GenBank/DDBJ whole genome shotgun (WGS) entry which is preliminary data.</text>
</comment>
<feature type="domain" description="Major facilitator superfamily (MFS) profile" evidence="8">
    <location>
        <begin position="24"/>
        <end position="409"/>
    </location>
</feature>
<dbReference type="AlphaFoldDB" id="A0A4R4QHS1"/>
<evidence type="ECO:0000256" key="4">
    <source>
        <dbReference type="ARBA" id="ARBA00022692"/>
    </source>
</evidence>
<keyword evidence="2" id="KW-0813">Transport</keyword>
<evidence type="ECO:0000259" key="8">
    <source>
        <dbReference type="PROSITE" id="PS50850"/>
    </source>
</evidence>
<evidence type="ECO:0000256" key="2">
    <source>
        <dbReference type="ARBA" id="ARBA00022448"/>
    </source>
</evidence>
<evidence type="ECO:0000256" key="7">
    <source>
        <dbReference type="SAM" id="Phobius"/>
    </source>
</evidence>